<proteinExistence type="predicted"/>
<dbReference type="InterPro" id="IPR023198">
    <property type="entry name" value="PGP-like_dom2"/>
</dbReference>
<dbReference type="InterPro" id="IPR036412">
    <property type="entry name" value="HAD-like_sf"/>
</dbReference>
<evidence type="ECO:0000313" key="1">
    <source>
        <dbReference type="EMBL" id="KAG5915036.1"/>
    </source>
</evidence>
<dbReference type="Gene3D" id="1.10.150.240">
    <property type="entry name" value="Putative phosphatase, domain 2"/>
    <property type="match status" value="1"/>
</dbReference>
<reference evidence="1" key="1">
    <citation type="journal article" date="2020" name="bioRxiv">
        <title>Whole genome comparisons of ergot fungi reveals the divergence and evolution of species within the genus Claviceps are the result of varying mechanisms driving genome evolution and host range expansion.</title>
        <authorList>
            <person name="Wyka S.A."/>
            <person name="Mondo S.J."/>
            <person name="Liu M."/>
            <person name="Dettman J."/>
            <person name="Nalam V."/>
            <person name="Broders K.D."/>
        </authorList>
    </citation>
    <scope>NUCLEOTIDE SEQUENCE</scope>
    <source>
        <strain evidence="1">CCC 489</strain>
    </source>
</reference>
<protein>
    <submittedName>
        <fullName evidence="1">Uncharacterized protein</fullName>
    </submittedName>
</protein>
<dbReference type="Proteomes" id="UP000811619">
    <property type="component" value="Unassembled WGS sequence"/>
</dbReference>
<dbReference type="FunFam" id="1.10.150.240:FF:000001">
    <property type="entry name" value="Haloacid dehalogenase-like hydrolase domain"/>
    <property type="match status" value="1"/>
</dbReference>
<sequence length="90" mass="10127">MAPRTDFPPVRACLFDVDGLLLNTEDLYTLCVNIVLERHNRPPLPWSVKAKLQGRPAPQANRLFSDWAQLPVSDAQYADELAAVQAEHFP</sequence>
<dbReference type="OrthoDB" id="40579at2759"/>
<organism evidence="1 2">
    <name type="scientific">Claviceps africana</name>
    <dbReference type="NCBI Taxonomy" id="83212"/>
    <lineage>
        <taxon>Eukaryota</taxon>
        <taxon>Fungi</taxon>
        <taxon>Dikarya</taxon>
        <taxon>Ascomycota</taxon>
        <taxon>Pezizomycotina</taxon>
        <taxon>Sordariomycetes</taxon>
        <taxon>Hypocreomycetidae</taxon>
        <taxon>Hypocreales</taxon>
        <taxon>Clavicipitaceae</taxon>
        <taxon>Claviceps</taxon>
    </lineage>
</organism>
<dbReference type="GO" id="GO:0016791">
    <property type="term" value="F:phosphatase activity"/>
    <property type="evidence" value="ECO:0007669"/>
    <property type="project" value="TreeGrafter"/>
</dbReference>
<dbReference type="EMBL" id="SRPY01001035">
    <property type="protein sequence ID" value="KAG5915036.1"/>
    <property type="molecule type" value="Genomic_DNA"/>
</dbReference>
<dbReference type="AlphaFoldDB" id="A0A8K0J0I2"/>
<comment type="caution">
    <text evidence="1">The sequence shown here is derived from an EMBL/GenBank/DDBJ whole genome shotgun (WGS) entry which is preliminary data.</text>
</comment>
<name>A0A8K0J0I2_9HYPO</name>
<dbReference type="PANTHER" id="PTHR18901">
    <property type="entry name" value="2-DEOXYGLUCOSE-6-PHOSPHATE PHOSPHATASE 2"/>
    <property type="match status" value="1"/>
</dbReference>
<keyword evidence="2" id="KW-1185">Reference proteome</keyword>
<feature type="non-terminal residue" evidence="1">
    <location>
        <position position="90"/>
    </location>
</feature>
<accession>A0A8K0J0I2</accession>
<gene>
    <name evidence="1" type="ORF">E4U42_000177</name>
</gene>
<dbReference type="SUPFAM" id="SSF56784">
    <property type="entry name" value="HAD-like"/>
    <property type="match status" value="1"/>
</dbReference>
<dbReference type="PANTHER" id="PTHR18901:SF38">
    <property type="entry name" value="PSEUDOURIDINE-5'-PHOSPHATASE"/>
    <property type="match status" value="1"/>
</dbReference>
<evidence type="ECO:0000313" key="2">
    <source>
        <dbReference type="Proteomes" id="UP000811619"/>
    </source>
</evidence>